<gene>
    <name evidence="5" type="primary">LOC110780340</name>
</gene>
<reference evidence="4" key="1">
    <citation type="journal article" date="2021" name="Nat. Commun.">
        <title>Genomic analyses provide insights into spinach domestication and the genetic basis of agronomic traits.</title>
        <authorList>
            <person name="Cai X."/>
            <person name="Sun X."/>
            <person name="Xu C."/>
            <person name="Sun H."/>
            <person name="Wang X."/>
            <person name="Ge C."/>
            <person name="Zhang Z."/>
            <person name="Wang Q."/>
            <person name="Fei Z."/>
            <person name="Jiao C."/>
            <person name="Wang Q."/>
        </authorList>
    </citation>
    <scope>NUCLEOTIDE SEQUENCE [LARGE SCALE GENOMIC DNA]</scope>
    <source>
        <strain evidence="4">cv. Varoflay</strain>
    </source>
</reference>
<dbReference type="SUPFAM" id="SSF48445">
    <property type="entry name" value="14-3-3 protein"/>
    <property type="match status" value="1"/>
</dbReference>
<dbReference type="InterPro" id="IPR036815">
    <property type="entry name" value="14-3-3_dom_sf"/>
</dbReference>
<evidence type="ECO:0000256" key="2">
    <source>
        <dbReference type="SAM" id="Phobius"/>
    </source>
</evidence>
<dbReference type="Proteomes" id="UP000813463">
    <property type="component" value="Chromosome 6"/>
</dbReference>
<evidence type="ECO:0000256" key="1">
    <source>
        <dbReference type="ARBA" id="ARBA00006141"/>
    </source>
</evidence>
<dbReference type="PRINTS" id="PR00305">
    <property type="entry name" value="1433ZETA"/>
</dbReference>
<proteinExistence type="inferred from homology"/>
<keyword evidence="2" id="KW-0812">Transmembrane</keyword>
<dbReference type="SMART" id="SM00101">
    <property type="entry name" value="14_3_3"/>
    <property type="match status" value="1"/>
</dbReference>
<dbReference type="RefSeq" id="XP_056688405.1">
    <property type="nucleotide sequence ID" value="XM_056832427.1"/>
</dbReference>
<sequence length="206" mass="22930">MQASENSTYIFFSGGHHLTGVAKSFKAIYNYSKGKKAEVSMFINVLEKTSLKNQLVASVIFMTIVFMVSLVHVVILMVKHLFLAKSSRIGVDVGTAIVKILNLLESHLIPSASASSSESEVFYRNMKGDYHKYLAEFKTGVEHKEATENTLLAYKSARDISLAELALTHSIRLGLALNFSVFYYEMLNSPDRACNLTKQCPAEFSK</sequence>
<dbReference type="Gene3D" id="1.20.190.20">
    <property type="entry name" value="14-3-3 domain"/>
    <property type="match status" value="1"/>
</dbReference>
<dbReference type="InterPro" id="IPR023410">
    <property type="entry name" value="14-3-3_domain"/>
</dbReference>
<keyword evidence="2" id="KW-1133">Transmembrane helix</keyword>
<evidence type="ECO:0000259" key="3">
    <source>
        <dbReference type="SMART" id="SM00101"/>
    </source>
</evidence>
<name>A0ABM3QYH1_SPIOL</name>
<feature type="transmembrane region" description="Helical" evidence="2">
    <location>
        <begin position="55"/>
        <end position="78"/>
    </location>
</feature>
<dbReference type="Pfam" id="PF00244">
    <property type="entry name" value="14-3-3"/>
    <property type="match status" value="1"/>
</dbReference>
<comment type="similarity">
    <text evidence="1">Belongs to the 14-3-3 family.</text>
</comment>
<keyword evidence="2" id="KW-0472">Membrane</keyword>
<dbReference type="InterPro" id="IPR000308">
    <property type="entry name" value="14-3-3"/>
</dbReference>
<protein>
    <submittedName>
        <fullName evidence="5">14-3-3 protein 4-like</fullName>
    </submittedName>
</protein>
<dbReference type="GeneID" id="110780340"/>
<feature type="domain" description="14-3-3" evidence="3">
    <location>
        <begin position="26"/>
        <end position="206"/>
    </location>
</feature>
<accession>A0ABM3QYH1</accession>
<keyword evidence="4" id="KW-1185">Reference proteome</keyword>
<organism evidence="4 5">
    <name type="scientific">Spinacia oleracea</name>
    <name type="common">Spinach</name>
    <dbReference type="NCBI Taxonomy" id="3562"/>
    <lineage>
        <taxon>Eukaryota</taxon>
        <taxon>Viridiplantae</taxon>
        <taxon>Streptophyta</taxon>
        <taxon>Embryophyta</taxon>
        <taxon>Tracheophyta</taxon>
        <taxon>Spermatophyta</taxon>
        <taxon>Magnoliopsida</taxon>
        <taxon>eudicotyledons</taxon>
        <taxon>Gunneridae</taxon>
        <taxon>Pentapetalae</taxon>
        <taxon>Caryophyllales</taxon>
        <taxon>Chenopodiaceae</taxon>
        <taxon>Chenopodioideae</taxon>
        <taxon>Anserineae</taxon>
        <taxon>Spinacia</taxon>
    </lineage>
</organism>
<dbReference type="PANTHER" id="PTHR18860">
    <property type="entry name" value="14-3-3 PROTEIN"/>
    <property type="match status" value="1"/>
</dbReference>
<reference evidence="5" key="2">
    <citation type="submission" date="2025-08" db="UniProtKB">
        <authorList>
            <consortium name="RefSeq"/>
        </authorList>
    </citation>
    <scope>IDENTIFICATION</scope>
    <source>
        <tissue evidence="5">Leaf</tissue>
    </source>
</reference>
<evidence type="ECO:0000313" key="4">
    <source>
        <dbReference type="Proteomes" id="UP000813463"/>
    </source>
</evidence>
<evidence type="ECO:0000313" key="5">
    <source>
        <dbReference type="RefSeq" id="XP_056688405.1"/>
    </source>
</evidence>